<dbReference type="Proteomes" id="UP000593567">
    <property type="component" value="Unassembled WGS sequence"/>
</dbReference>
<feature type="domain" description="CRAL-TRIO" evidence="2">
    <location>
        <begin position="325"/>
        <end position="518"/>
    </location>
</feature>
<dbReference type="InterPro" id="IPR051064">
    <property type="entry name" value="SEC14/CRAL-TRIO_domain"/>
</dbReference>
<dbReference type="Pfam" id="PF00650">
    <property type="entry name" value="CRAL_TRIO"/>
    <property type="match status" value="2"/>
</dbReference>
<gene>
    <name evidence="5" type="ORF">EB796_011908</name>
</gene>
<dbReference type="Pfam" id="PF03765">
    <property type="entry name" value="CRAL_TRIO_N"/>
    <property type="match status" value="1"/>
</dbReference>
<dbReference type="InterPro" id="IPR001251">
    <property type="entry name" value="CRAL-TRIO_dom"/>
</dbReference>
<dbReference type="PROSITE" id="PS50866">
    <property type="entry name" value="GOLD"/>
    <property type="match status" value="1"/>
</dbReference>
<feature type="compositionally biased region" description="Low complexity" evidence="1">
    <location>
        <begin position="711"/>
        <end position="725"/>
    </location>
</feature>
<dbReference type="PROSITE" id="PS50191">
    <property type="entry name" value="CRAL_TRIO"/>
    <property type="match status" value="1"/>
</dbReference>
<evidence type="ECO:0000313" key="6">
    <source>
        <dbReference type="Proteomes" id="UP000593567"/>
    </source>
</evidence>
<dbReference type="GO" id="GO:0005737">
    <property type="term" value="C:cytoplasm"/>
    <property type="evidence" value="ECO:0007669"/>
    <property type="project" value="TreeGrafter"/>
</dbReference>
<feature type="domain" description="PRELI/MSF1" evidence="4">
    <location>
        <begin position="3"/>
        <end position="175"/>
    </location>
</feature>
<sequence length="731" mass="82818">MVQKYQSPTRIYKYPFELVITAYERRFPTCKEIPVFLGSDIVSEFKSEDGAIHIIERRCRLNVDAPYILKKLAGVDHVVFIQKNSLDRRNRTLKIEARNESFHSRITINEHCVYSVHADNPEWTCFEQDATLEIHSFFGFESVVEKIAAKQYGANIKKGKEVMHSFINELRAEGVTYVAPWMASPPSHTQREESLEGAESSEKGEMCANTEGAIGYHLASTSSDFGSMSLDQIDRLERSRSNPRLEAEYIERHLGELSPLQESRLIQLRKWLAETHKGKIPKDAHILRFLRARDFNVEKAREMLVHSLAWRKLHGVDTLLDNYVAPEVIKQYFAGAWHHHDLDGRPVYILRLGQVDVKGLIKAVGEEGIIKQIMAVEEEGVRRCEMATQTAGHAVGSCTLIVDLEGLSMRHLWRPGIKTFGRILSLLEANYPETMGSAKCKWGNCSWRYFSFNQPSKLILVRAPRVFPILWTVVSPFIDENTRGKFFVYSGHNFAGLSAYISPEYLPEFLGGTCKTWRNNQSTVPTLTGKTVPKTFYQYTTEEIEQEQEKSSDNPNLFGKSVYQTAYVTKDFPHEVLIQVPQKNSVITWDFDVLKGDITFAIYRSREHLSSPRHEHHVPGAAGGIGSQQYISKRMSVGVDLVICCQPCICRDGDSIQGSHVATAPGSYVLRWTYFDATHSFDPLSLNKSHVIYFAELFASERVRGSMTSLQSSSSLSTARSPSSQGYSGML</sequence>
<dbReference type="PROSITE" id="PS50904">
    <property type="entry name" value="PRELI_MSF1"/>
    <property type="match status" value="1"/>
</dbReference>
<reference evidence="5" key="1">
    <citation type="submission" date="2020-06" db="EMBL/GenBank/DDBJ databases">
        <title>Draft genome of Bugula neritina, a colonial animal packing powerful symbionts and potential medicines.</title>
        <authorList>
            <person name="Rayko M."/>
        </authorList>
    </citation>
    <scope>NUCLEOTIDE SEQUENCE [LARGE SCALE GENOMIC DNA]</scope>
    <source>
        <strain evidence="5">Kwan_BN1</strain>
    </source>
</reference>
<evidence type="ECO:0000256" key="1">
    <source>
        <dbReference type="SAM" id="MobiDB-lite"/>
    </source>
</evidence>
<dbReference type="PANTHER" id="PTHR23324:SF66">
    <property type="entry name" value="PROTEIN REAL-TIME"/>
    <property type="match status" value="1"/>
</dbReference>
<dbReference type="Pfam" id="PF04707">
    <property type="entry name" value="PRELI"/>
    <property type="match status" value="1"/>
</dbReference>
<dbReference type="SUPFAM" id="SSF46938">
    <property type="entry name" value="CRAL/TRIO N-terminal domain"/>
    <property type="match status" value="1"/>
</dbReference>
<evidence type="ECO:0000259" key="2">
    <source>
        <dbReference type="PROSITE" id="PS50191"/>
    </source>
</evidence>
<keyword evidence="6" id="KW-1185">Reference proteome</keyword>
<dbReference type="SMART" id="SM01100">
    <property type="entry name" value="CRAL_TRIO_N"/>
    <property type="match status" value="1"/>
</dbReference>
<dbReference type="InterPro" id="IPR036865">
    <property type="entry name" value="CRAL-TRIO_dom_sf"/>
</dbReference>
<dbReference type="InterPro" id="IPR006797">
    <property type="entry name" value="PRELI/MSF1_dom"/>
</dbReference>
<evidence type="ECO:0000313" key="5">
    <source>
        <dbReference type="EMBL" id="KAF6029810.1"/>
    </source>
</evidence>
<dbReference type="SUPFAM" id="SSF101576">
    <property type="entry name" value="Supernatant protein factor (SPF), C-terminal domain"/>
    <property type="match status" value="1"/>
</dbReference>
<dbReference type="InterPro" id="IPR009038">
    <property type="entry name" value="GOLD_dom"/>
</dbReference>
<dbReference type="Gene3D" id="2.60.120.680">
    <property type="entry name" value="GOLD domain"/>
    <property type="match status" value="1"/>
</dbReference>
<dbReference type="SMART" id="SM00516">
    <property type="entry name" value="SEC14"/>
    <property type="match status" value="1"/>
</dbReference>
<evidence type="ECO:0000259" key="3">
    <source>
        <dbReference type="PROSITE" id="PS50866"/>
    </source>
</evidence>
<proteinExistence type="predicted"/>
<organism evidence="5 6">
    <name type="scientific">Bugula neritina</name>
    <name type="common">Brown bryozoan</name>
    <name type="synonym">Sertularia neritina</name>
    <dbReference type="NCBI Taxonomy" id="10212"/>
    <lineage>
        <taxon>Eukaryota</taxon>
        <taxon>Metazoa</taxon>
        <taxon>Spiralia</taxon>
        <taxon>Lophotrochozoa</taxon>
        <taxon>Bryozoa</taxon>
        <taxon>Gymnolaemata</taxon>
        <taxon>Cheilostomatida</taxon>
        <taxon>Flustrina</taxon>
        <taxon>Buguloidea</taxon>
        <taxon>Bugulidae</taxon>
        <taxon>Bugula</taxon>
    </lineage>
</organism>
<protein>
    <submittedName>
        <fullName evidence="5">SEC14L1</fullName>
    </submittedName>
</protein>
<dbReference type="InterPro" id="IPR011074">
    <property type="entry name" value="CRAL/TRIO_N_dom"/>
</dbReference>
<feature type="region of interest" description="Disordered" evidence="1">
    <location>
        <begin position="711"/>
        <end position="731"/>
    </location>
</feature>
<dbReference type="Gene3D" id="3.40.525.10">
    <property type="entry name" value="CRAL-TRIO lipid binding domain"/>
    <property type="match status" value="1"/>
</dbReference>
<dbReference type="OrthoDB" id="30289at2759"/>
<dbReference type="InterPro" id="IPR036598">
    <property type="entry name" value="GOLD_dom_sf"/>
</dbReference>
<comment type="caution">
    <text evidence="5">The sequence shown here is derived from an EMBL/GenBank/DDBJ whole genome shotgun (WGS) entry which is preliminary data.</text>
</comment>
<dbReference type="InterPro" id="IPR036273">
    <property type="entry name" value="CRAL/TRIO_N_dom_sf"/>
</dbReference>
<accession>A0A7J7JTV6</accession>
<feature type="domain" description="GOLD" evidence="3">
    <location>
        <begin position="559"/>
        <end position="697"/>
    </location>
</feature>
<dbReference type="SUPFAM" id="SSF52087">
    <property type="entry name" value="CRAL/TRIO domain"/>
    <property type="match status" value="1"/>
</dbReference>
<dbReference type="AlphaFoldDB" id="A0A7J7JTV6"/>
<dbReference type="CDD" id="cd00170">
    <property type="entry name" value="SEC14"/>
    <property type="match status" value="1"/>
</dbReference>
<evidence type="ECO:0000259" key="4">
    <source>
        <dbReference type="PROSITE" id="PS50904"/>
    </source>
</evidence>
<dbReference type="PANTHER" id="PTHR23324">
    <property type="entry name" value="SEC14 RELATED PROTEIN"/>
    <property type="match status" value="1"/>
</dbReference>
<name>A0A7J7JTV6_BUGNE</name>
<dbReference type="EMBL" id="VXIV02001786">
    <property type="protein sequence ID" value="KAF6029810.1"/>
    <property type="molecule type" value="Genomic_DNA"/>
</dbReference>